<keyword evidence="4" id="KW-1185">Reference proteome</keyword>
<protein>
    <submittedName>
        <fullName evidence="2">SMI1/KNR4 family protein</fullName>
    </submittedName>
</protein>
<name>A0A0K1NNV4_9BACT</name>
<dbReference type="SUPFAM" id="SSF160631">
    <property type="entry name" value="SMI1/KNR4-like"/>
    <property type="match status" value="1"/>
</dbReference>
<dbReference type="AlphaFoldDB" id="A0A0K1NNV4"/>
<evidence type="ECO:0000313" key="3">
    <source>
        <dbReference type="Proteomes" id="UP000060345"/>
    </source>
</evidence>
<proteinExistence type="predicted"/>
<dbReference type="KEGG" id="pfus:ADJ77_12255"/>
<evidence type="ECO:0000313" key="1">
    <source>
        <dbReference type="EMBL" id="AKU70725.1"/>
    </source>
</evidence>
<dbReference type="Pfam" id="PF14568">
    <property type="entry name" value="SUKH_6"/>
    <property type="match status" value="1"/>
</dbReference>
<dbReference type="Gene3D" id="3.40.1580.10">
    <property type="entry name" value="SMI1/KNR4-like"/>
    <property type="match status" value="1"/>
</dbReference>
<accession>A0A0K1NNV4</accession>
<reference evidence="2 4" key="2">
    <citation type="submission" date="2021-03" db="EMBL/GenBank/DDBJ databases">
        <title>Human Oral Microbial Genomes.</title>
        <authorList>
            <person name="Johnston C.D."/>
            <person name="Chen T."/>
            <person name="Dewhirst F.E."/>
        </authorList>
    </citation>
    <scope>NUCLEOTIDE SEQUENCE [LARGE SCALE GENOMIC DNA]</scope>
    <source>
        <strain evidence="2 4">W1435</strain>
    </source>
</reference>
<gene>
    <name evidence="1" type="ORF">ADJ77_12255</name>
    <name evidence="2" type="ORF">J5A51_02485</name>
</gene>
<evidence type="ECO:0000313" key="4">
    <source>
        <dbReference type="Proteomes" id="UP000682005"/>
    </source>
</evidence>
<reference evidence="1 3" key="1">
    <citation type="submission" date="2015-07" db="EMBL/GenBank/DDBJ databases">
        <authorList>
            <person name="Noorani M."/>
        </authorList>
    </citation>
    <scope>NUCLEOTIDE SEQUENCE [LARGE SCALE GENOMIC DNA]</scope>
    <source>
        <strain evidence="1 3">W1435</strain>
    </source>
</reference>
<dbReference type="InterPro" id="IPR037883">
    <property type="entry name" value="Knr4/Smi1-like_sf"/>
</dbReference>
<dbReference type="RefSeq" id="WP_025079088.1">
    <property type="nucleotide sequence ID" value="NZ_CP012075.1"/>
</dbReference>
<dbReference type="Proteomes" id="UP000060345">
    <property type="component" value="Chromosome 2"/>
</dbReference>
<dbReference type="EMBL" id="CP072369">
    <property type="protein sequence ID" value="QUB86250.1"/>
    <property type="molecule type" value="Genomic_DNA"/>
</dbReference>
<dbReference type="Proteomes" id="UP000682005">
    <property type="component" value="Chromosome 2"/>
</dbReference>
<organism evidence="1 3">
    <name type="scientific">Prevotella fusca JCM 17724</name>
    <dbReference type="NCBI Taxonomy" id="1236517"/>
    <lineage>
        <taxon>Bacteria</taxon>
        <taxon>Pseudomonadati</taxon>
        <taxon>Bacteroidota</taxon>
        <taxon>Bacteroidia</taxon>
        <taxon>Bacteroidales</taxon>
        <taxon>Prevotellaceae</taxon>
        <taxon>Prevotella</taxon>
    </lineage>
</organism>
<evidence type="ECO:0000313" key="2">
    <source>
        <dbReference type="EMBL" id="QUB86250.1"/>
    </source>
</evidence>
<dbReference type="OrthoDB" id="1077337at2"/>
<sequence length="195" mass="22321">MDIKRFNDFISFSKVKEDNRNYDINSFLDTVKERMGRLPATDLLDFVSEYGFASFNTDMIVTPMEKQEHSDYFVVGAFLGFGNTAVSIEKSIGMFYSDEQIGMKFFPICEGASGDLIIYSLEEQSFGKVYYWSHDSAIGGDTFLIAESFDDFIGRIEARKEEKDDREVVGVKYSPRLLKLINEKRMKDGLPPLVQ</sequence>
<dbReference type="EMBL" id="CP012075">
    <property type="protein sequence ID" value="AKU70725.1"/>
    <property type="molecule type" value="Genomic_DNA"/>
</dbReference>